<keyword evidence="1" id="KW-0472">Membrane</keyword>
<dbReference type="PANTHER" id="PTHR24094">
    <property type="entry name" value="SECRETED PROTEIN"/>
    <property type="match status" value="1"/>
</dbReference>
<sequence>MWPLRGLPRRATGGLGDWLLITFIVLEITLAALLSRRALPTPVSAATTRSYLTQLTVAVDSNSPANSHDLFKTWDIISGNCDTRETALKRDVATNSACSVTSEHRVSPYDGVATDLDHVVHLKEAWVSGAQREAFANDLMRPQLAAVTDNLNQSKAIPSVPGSSGDRDPANWLPPLSSCICTYVRAWVQVKYYYGLTIDSAEKTALTNRLAGC</sequence>
<reference evidence="2" key="1">
    <citation type="submission" date="2022-07" db="EMBL/GenBank/DDBJ databases">
        <title>Genome Sequence of Agrocybe chaxingu.</title>
        <authorList>
            <person name="Buettner E."/>
        </authorList>
    </citation>
    <scope>NUCLEOTIDE SEQUENCE</scope>
    <source>
        <strain evidence="2">MP-N11</strain>
    </source>
</reference>
<keyword evidence="1" id="KW-0812">Transmembrane</keyword>
<evidence type="ECO:0000313" key="3">
    <source>
        <dbReference type="Proteomes" id="UP001148786"/>
    </source>
</evidence>
<name>A0A9W8JT37_9AGAR</name>
<dbReference type="AlphaFoldDB" id="A0A9W8JT37"/>
<evidence type="ECO:0008006" key="4">
    <source>
        <dbReference type="Google" id="ProtNLM"/>
    </source>
</evidence>
<evidence type="ECO:0000256" key="1">
    <source>
        <dbReference type="SAM" id="Phobius"/>
    </source>
</evidence>
<comment type="caution">
    <text evidence="2">The sequence shown here is derived from an EMBL/GenBank/DDBJ whole genome shotgun (WGS) entry which is preliminary data.</text>
</comment>
<evidence type="ECO:0000313" key="2">
    <source>
        <dbReference type="EMBL" id="KAJ3493263.1"/>
    </source>
</evidence>
<feature type="transmembrane region" description="Helical" evidence="1">
    <location>
        <begin position="15"/>
        <end position="34"/>
    </location>
</feature>
<dbReference type="OrthoDB" id="3162605at2759"/>
<dbReference type="EMBL" id="JANKHO010002303">
    <property type="protein sequence ID" value="KAJ3493263.1"/>
    <property type="molecule type" value="Genomic_DNA"/>
</dbReference>
<keyword evidence="3" id="KW-1185">Reference proteome</keyword>
<keyword evidence="1" id="KW-1133">Transmembrane helix</keyword>
<accession>A0A9W8JT37</accession>
<dbReference type="PANTHER" id="PTHR24094:SF15">
    <property type="entry name" value="AMP-DEPENDENT SYNTHETASE_LIGASE DOMAIN-CONTAINING PROTEIN-RELATED"/>
    <property type="match status" value="1"/>
</dbReference>
<dbReference type="Proteomes" id="UP001148786">
    <property type="component" value="Unassembled WGS sequence"/>
</dbReference>
<gene>
    <name evidence="2" type="ORF">NLJ89_g11058</name>
</gene>
<protein>
    <recommendedName>
        <fullName evidence="4">DUF1524 domain-containing protein</fullName>
    </recommendedName>
</protein>
<organism evidence="2 3">
    <name type="scientific">Agrocybe chaxingu</name>
    <dbReference type="NCBI Taxonomy" id="84603"/>
    <lineage>
        <taxon>Eukaryota</taxon>
        <taxon>Fungi</taxon>
        <taxon>Dikarya</taxon>
        <taxon>Basidiomycota</taxon>
        <taxon>Agaricomycotina</taxon>
        <taxon>Agaricomycetes</taxon>
        <taxon>Agaricomycetidae</taxon>
        <taxon>Agaricales</taxon>
        <taxon>Agaricineae</taxon>
        <taxon>Strophariaceae</taxon>
        <taxon>Agrocybe</taxon>
    </lineage>
</organism>
<proteinExistence type="predicted"/>